<gene>
    <name evidence="1" type="primary">MPUL0D01930</name>
    <name evidence="1" type="ORF">METSCH_D01930</name>
</gene>
<dbReference type="STRING" id="2163413.A0A4P6XNR2"/>
<sequence length="138" mass="15109">MNSSNDTGSSQTITATFGADNFEFHRITFTDKVILNVMVNGAMDTSFDIPLLTLSTINRSLDQEDSLGPEPVVLMGDPNNLKLQVIASQIGKVAAQLKEPKNVILSIASRWFGKPDETNDGDFEKLVFVLQHIKSLLA</sequence>
<dbReference type="Gene3D" id="3.30.230.90">
    <property type="match status" value="1"/>
</dbReference>
<proteinExistence type="predicted"/>
<dbReference type="Proteomes" id="UP000292447">
    <property type="component" value="Chromosome IV"/>
</dbReference>
<name>A0A4P6XNR2_9ASCO</name>
<dbReference type="InterPro" id="IPR053720">
    <property type="entry name" value="Psm_Assembly_Chaperone"/>
</dbReference>
<dbReference type="GO" id="GO:0000502">
    <property type="term" value="C:proteasome complex"/>
    <property type="evidence" value="ECO:0007669"/>
    <property type="project" value="UniProtKB-KW"/>
</dbReference>
<dbReference type="Pfam" id="PF10448">
    <property type="entry name" value="POC3_POC4"/>
    <property type="match status" value="1"/>
</dbReference>
<evidence type="ECO:0000313" key="2">
    <source>
        <dbReference type="Proteomes" id="UP000292447"/>
    </source>
</evidence>
<keyword evidence="1" id="KW-0647">Proteasome</keyword>
<dbReference type="InterPro" id="IPR018854">
    <property type="entry name" value="Psome_chaperone_3/4"/>
</dbReference>
<keyword evidence="2" id="KW-1185">Reference proteome</keyword>
<dbReference type="EMBL" id="CP034459">
    <property type="protein sequence ID" value="QBM89132.1"/>
    <property type="molecule type" value="Genomic_DNA"/>
</dbReference>
<organism evidence="1 2">
    <name type="scientific">Metschnikowia aff. pulcherrima</name>
    <dbReference type="NCBI Taxonomy" id="2163413"/>
    <lineage>
        <taxon>Eukaryota</taxon>
        <taxon>Fungi</taxon>
        <taxon>Dikarya</taxon>
        <taxon>Ascomycota</taxon>
        <taxon>Saccharomycotina</taxon>
        <taxon>Pichiomycetes</taxon>
        <taxon>Metschnikowiaceae</taxon>
        <taxon>Metschnikowia</taxon>
    </lineage>
</organism>
<protein>
    <submittedName>
        <fullName evidence="1">Proteasome chaperone 3</fullName>
    </submittedName>
</protein>
<reference evidence="2" key="1">
    <citation type="submission" date="2019-03" db="EMBL/GenBank/DDBJ databases">
        <title>Snf2 controls pulcherriminic acid biosynthesis and connects pigmentation and antifungal activity of the yeast Metschnikowia pulcherrima.</title>
        <authorList>
            <person name="Gore-Lloyd D."/>
            <person name="Sumann I."/>
            <person name="Brachmann A.O."/>
            <person name="Schneeberger K."/>
            <person name="Ortiz-Merino R.A."/>
            <person name="Moreno-Beltran M."/>
            <person name="Schlaefli M."/>
            <person name="Kirner P."/>
            <person name="Santos Kron A."/>
            <person name="Wolfe K.H."/>
            <person name="Piel J."/>
            <person name="Ahrens C.H."/>
            <person name="Henk D."/>
            <person name="Freimoser F.M."/>
        </authorList>
    </citation>
    <scope>NUCLEOTIDE SEQUENCE [LARGE SCALE GENOMIC DNA]</scope>
    <source>
        <strain evidence="2">APC 1.2</strain>
    </source>
</reference>
<accession>A0A4P6XNR2</accession>
<dbReference type="AlphaFoldDB" id="A0A4P6XNR2"/>
<evidence type="ECO:0000313" key="1">
    <source>
        <dbReference type="EMBL" id="QBM89132.1"/>
    </source>
</evidence>